<dbReference type="CDD" id="cd02440">
    <property type="entry name" value="AdoMet_MTases"/>
    <property type="match status" value="1"/>
</dbReference>
<dbReference type="EMBL" id="NBIV01000365">
    <property type="protein sequence ID" value="PXF40065.1"/>
    <property type="molecule type" value="Genomic_DNA"/>
</dbReference>
<sequence length="313" mass="35299">MGLRNSSDQRQNSWTKSQWITVFRDLPIERKPPLLDLRSETEFVRQHVAYASNFPFSEEFGVESRLNELPAVSTQPHIAVIVDWDRFYSISTQLKCRGYPTPIHLDEKDVRDLPKSSGPSRALWAPAPIVIEELPRFYANTSRTAIDIGCGSGRDAAFLAGAGFSVTAVDRDTNLINKATQFCMRNQYHPLLPSCHLGGKVYPLVRTFGANLSEDRAFLRSHASGVMLVVRFLRRGVLDILHEGVLPGGIIVYEHFLTGCEKFGSPTKQSQMLRRGELREVFGEAHNFTVLRDEECTLDDGRPVVRFVALRHT</sequence>
<comment type="caution">
    <text evidence="2">The sequence shown here is derived from an EMBL/GenBank/DDBJ whole genome shotgun (WGS) entry which is preliminary data.</text>
</comment>
<organism evidence="2 3">
    <name type="scientific">Gracilariopsis chorda</name>
    <dbReference type="NCBI Taxonomy" id="448386"/>
    <lineage>
        <taxon>Eukaryota</taxon>
        <taxon>Rhodophyta</taxon>
        <taxon>Florideophyceae</taxon>
        <taxon>Rhodymeniophycidae</taxon>
        <taxon>Gracilariales</taxon>
        <taxon>Gracilariaceae</taxon>
        <taxon>Gracilariopsis</taxon>
    </lineage>
</organism>
<evidence type="ECO:0000259" key="1">
    <source>
        <dbReference type="Pfam" id="PF03848"/>
    </source>
</evidence>
<gene>
    <name evidence="2" type="ORF">BWQ96_10226</name>
</gene>
<dbReference type="Pfam" id="PF03848">
    <property type="entry name" value="TehB"/>
    <property type="match status" value="1"/>
</dbReference>
<evidence type="ECO:0000313" key="3">
    <source>
        <dbReference type="Proteomes" id="UP000247409"/>
    </source>
</evidence>
<dbReference type="OrthoDB" id="4074at2759"/>
<dbReference type="Gene3D" id="3.40.50.150">
    <property type="entry name" value="Vaccinia Virus protein VP39"/>
    <property type="match status" value="1"/>
</dbReference>
<protein>
    <recommendedName>
        <fullName evidence="1">Tellurite resistance methyltransferase TehB-like domain-containing protein</fullName>
    </recommendedName>
</protein>
<evidence type="ECO:0000313" key="2">
    <source>
        <dbReference type="EMBL" id="PXF40065.1"/>
    </source>
</evidence>
<dbReference type="Proteomes" id="UP000247409">
    <property type="component" value="Unassembled WGS sequence"/>
</dbReference>
<dbReference type="InterPro" id="IPR029063">
    <property type="entry name" value="SAM-dependent_MTases_sf"/>
</dbReference>
<dbReference type="AlphaFoldDB" id="A0A2V3IDA0"/>
<name>A0A2V3IDA0_9FLOR</name>
<dbReference type="InterPro" id="IPR015985">
    <property type="entry name" value="TehB-like_dom"/>
</dbReference>
<dbReference type="SUPFAM" id="SSF53335">
    <property type="entry name" value="S-adenosyl-L-methionine-dependent methyltransferases"/>
    <property type="match status" value="1"/>
</dbReference>
<keyword evidence="3" id="KW-1185">Reference proteome</keyword>
<proteinExistence type="predicted"/>
<reference evidence="2 3" key="1">
    <citation type="journal article" date="2018" name="Mol. Biol. Evol.">
        <title>Analysis of the draft genome of the red seaweed Gracilariopsis chorda provides insights into genome size evolution in Rhodophyta.</title>
        <authorList>
            <person name="Lee J."/>
            <person name="Yang E.C."/>
            <person name="Graf L."/>
            <person name="Yang J.H."/>
            <person name="Qiu H."/>
            <person name="Zel Zion U."/>
            <person name="Chan C.X."/>
            <person name="Stephens T.G."/>
            <person name="Weber A.P.M."/>
            <person name="Boo G.H."/>
            <person name="Boo S.M."/>
            <person name="Kim K.M."/>
            <person name="Shin Y."/>
            <person name="Jung M."/>
            <person name="Lee S.J."/>
            <person name="Yim H.S."/>
            <person name="Lee J.H."/>
            <person name="Bhattacharya D."/>
            <person name="Yoon H.S."/>
        </authorList>
    </citation>
    <scope>NUCLEOTIDE SEQUENCE [LARGE SCALE GENOMIC DNA]</scope>
    <source>
        <strain evidence="2 3">SKKU-2015</strain>
        <tissue evidence="2">Whole body</tissue>
    </source>
</reference>
<accession>A0A2V3IDA0</accession>
<feature type="domain" description="Tellurite resistance methyltransferase TehB-like" evidence="1">
    <location>
        <begin position="145"/>
        <end position="181"/>
    </location>
</feature>